<evidence type="ECO:0000256" key="4">
    <source>
        <dbReference type="ARBA" id="ARBA00023263"/>
    </source>
</evidence>
<dbReference type="PANTHER" id="PTHR33420">
    <property type="entry name" value="FIMBRIAL SUBUNIT ELFA-RELATED"/>
    <property type="match status" value="1"/>
</dbReference>
<gene>
    <name evidence="7" type="ORF">C3712_11755</name>
</gene>
<dbReference type="PANTHER" id="PTHR33420:SF3">
    <property type="entry name" value="FIMBRIAL SUBUNIT ELFA"/>
    <property type="match status" value="1"/>
</dbReference>
<dbReference type="RefSeq" id="WP_103949519.1">
    <property type="nucleotide sequence ID" value="NZ_PQVT01000008.1"/>
</dbReference>
<dbReference type="InterPro" id="IPR050263">
    <property type="entry name" value="Bact_Fimbrial_Adh_Pro"/>
</dbReference>
<keyword evidence="4" id="KW-0281">Fimbrium</keyword>
<accession>A0ABX5A183</accession>
<sequence length="187" mass="19085">MSFNKSVICLGLSVLAFSSVSMASDFGKSTGTVDFTGIIVNTPCSITAANQNLKVDLGNVPVADFTATAGTLGGSQKQFTIVLSNCTVIDDPYTAKVTFSGYMANDKKSLGTDAGQDTSGQPVATGVGIQISEGSSKTPLALGVEGAAVPITQPEMHLNYAAQYISTAATVSPGLANGHADFTVSYE</sequence>
<reference evidence="7 8" key="1">
    <citation type="submission" date="2018-02" db="EMBL/GenBank/DDBJ databases">
        <title>Lelliotia aquatilis sp. nov., isolated from drinking water.</title>
        <authorList>
            <person name="Kaempfer P."/>
            <person name="Glaeser S."/>
            <person name="Exner M."/>
            <person name="Doijad S."/>
            <person name="Chakraborty T."/>
        </authorList>
    </citation>
    <scope>NUCLEOTIDE SEQUENCE [LARGE SCALE GENOMIC DNA]</scope>
    <source>
        <strain evidence="7 8">6331-17</strain>
    </source>
</reference>
<evidence type="ECO:0000256" key="5">
    <source>
        <dbReference type="SAM" id="SignalP"/>
    </source>
</evidence>
<comment type="subcellular location">
    <subcellularLocation>
        <location evidence="1">Fimbrium</location>
    </subcellularLocation>
</comment>
<protein>
    <recommendedName>
        <fullName evidence="6">Fimbrial-type adhesion domain-containing protein</fullName>
    </recommendedName>
</protein>
<feature type="domain" description="Fimbrial-type adhesion" evidence="6">
    <location>
        <begin position="34"/>
        <end position="187"/>
    </location>
</feature>
<dbReference type="Pfam" id="PF00419">
    <property type="entry name" value="Fimbrial"/>
    <property type="match status" value="1"/>
</dbReference>
<evidence type="ECO:0000256" key="2">
    <source>
        <dbReference type="ARBA" id="ARBA00006671"/>
    </source>
</evidence>
<evidence type="ECO:0000313" key="7">
    <source>
        <dbReference type="EMBL" id="POZ22827.1"/>
    </source>
</evidence>
<dbReference type="EMBL" id="PQVW01000007">
    <property type="protein sequence ID" value="POZ22827.1"/>
    <property type="molecule type" value="Genomic_DNA"/>
</dbReference>
<dbReference type="InterPro" id="IPR000259">
    <property type="entry name" value="Adhesion_dom_fimbrial"/>
</dbReference>
<proteinExistence type="inferred from homology"/>
<dbReference type="SUPFAM" id="SSF49401">
    <property type="entry name" value="Bacterial adhesins"/>
    <property type="match status" value="1"/>
</dbReference>
<evidence type="ECO:0000256" key="1">
    <source>
        <dbReference type="ARBA" id="ARBA00004561"/>
    </source>
</evidence>
<evidence type="ECO:0000313" key="8">
    <source>
        <dbReference type="Proteomes" id="UP000237025"/>
    </source>
</evidence>
<dbReference type="Gene3D" id="2.60.40.1090">
    <property type="entry name" value="Fimbrial-type adhesion domain"/>
    <property type="match status" value="1"/>
</dbReference>
<comment type="caution">
    <text evidence="7">The sequence shown here is derived from an EMBL/GenBank/DDBJ whole genome shotgun (WGS) entry which is preliminary data.</text>
</comment>
<keyword evidence="8" id="KW-1185">Reference proteome</keyword>
<name>A0ABX5A183_9ENTR</name>
<evidence type="ECO:0000259" key="6">
    <source>
        <dbReference type="Pfam" id="PF00419"/>
    </source>
</evidence>
<feature type="signal peptide" evidence="5">
    <location>
        <begin position="1"/>
        <end position="23"/>
    </location>
</feature>
<organism evidence="7 8">
    <name type="scientific">Lelliottia aquatilis</name>
    <dbReference type="NCBI Taxonomy" id="2080838"/>
    <lineage>
        <taxon>Bacteria</taxon>
        <taxon>Pseudomonadati</taxon>
        <taxon>Pseudomonadota</taxon>
        <taxon>Gammaproteobacteria</taxon>
        <taxon>Enterobacterales</taxon>
        <taxon>Enterobacteriaceae</taxon>
        <taxon>Lelliottia</taxon>
    </lineage>
</organism>
<dbReference type="InterPro" id="IPR008966">
    <property type="entry name" value="Adhesion_dom_sf"/>
</dbReference>
<feature type="chain" id="PRO_5045815353" description="Fimbrial-type adhesion domain-containing protein" evidence="5">
    <location>
        <begin position="24"/>
        <end position="187"/>
    </location>
</feature>
<comment type="similarity">
    <text evidence="2">Belongs to the fimbrial protein family.</text>
</comment>
<evidence type="ECO:0000256" key="3">
    <source>
        <dbReference type="ARBA" id="ARBA00022729"/>
    </source>
</evidence>
<keyword evidence="3 5" id="KW-0732">Signal</keyword>
<dbReference type="Proteomes" id="UP000237025">
    <property type="component" value="Unassembled WGS sequence"/>
</dbReference>
<dbReference type="InterPro" id="IPR036937">
    <property type="entry name" value="Adhesion_dom_fimbrial_sf"/>
</dbReference>